<sequence>MERENSNNNNTHVVLLPFLAFGHLIPFHQLAIALAKSGVRVSYISTPKNIERLPKPSHNLSPLFNFVSFPFPILDSHPFPDGVEASGDIPFEEYDSFSKAFDLLKLPFERFVSEQKPNWVVIDYLSHWGADVAKNCGIPVMALSVFSAASNVFFGPSEVMVGEGEKKALLMPESWTSPPPWVTFPSEVAYRPFEAVREVFYRRNVSDILFSERVARTLEGSQVVAIRSCPELEGEYLRLYSELICKPVIPVGLLPLKNVDRRETTDKSLGEMFDWLDKQDPKSVVYVAFGSEYKLTKEEIYEIAYGLEESHLPFLWALRKPRWAIDDSDALPPGFSQTSHKHKVCIGWAPQMEILSHPSIGGSLFHSGWGSVIETLQFGHALVVLPLMLDQPLNARLVVEKGLAIEVDRGEDGSFKRDNIALSLRRAMVSEEGEGMKARLREASLVVGDLKLHDHYIDQFVECLKNGVGKPQK</sequence>
<dbReference type="Gene3D" id="3.40.50.2000">
    <property type="entry name" value="Glycogen Phosphorylase B"/>
    <property type="match status" value="2"/>
</dbReference>
<evidence type="ECO:0000256" key="2">
    <source>
        <dbReference type="ARBA" id="ARBA00022679"/>
    </source>
</evidence>
<evidence type="ECO:0000313" key="4">
    <source>
        <dbReference type="EMBL" id="PSS24271.1"/>
    </source>
</evidence>
<comment type="caution">
    <text evidence="4">The sequence shown here is derived from an EMBL/GenBank/DDBJ whole genome shotgun (WGS) entry which is preliminary data.</text>
</comment>
<dbReference type="Proteomes" id="UP000241394">
    <property type="component" value="Chromosome LG8"/>
</dbReference>
<reference evidence="4 5" key="1">
    <citation type="submission" date="2017-07" db="EMBL/GenBank/DDBJ databases">
        <title>An improved, manually edited Actinidia chinensis var. chinensis (kiwifruit) genome highlights the challenges associated with draft genomes and gene prediction in plants.</title>
        <authorList>
            <person name="Pilkington S."/>
            <person name="Crowhurst R."/>
            <person name="Hilario E."/>
            <person name="Nardozza S."/>
            <person name="Fraser L."/>
            <person name="Peng Y."/>
            <person name="Gunaseelan K."/>
            <person name="Simpson R."/>
            <person name="Tahir J."/>
            <person name="Deroles S."/>
            <person name="Templeton K."/>
            <person name="Luo Z."/>
            <person name="Davy M."/>
            <person name="Cheng C."/>
            <person name="Mcneilage M."/>
            <person name="Scaglione D."/>
            <person name="Liu Y."/>
            <person name="Zhang Q."/>
            <person name="Datson P."/>
            <person name="De Silva N."/>
            <person name="Gardiner S."/>
            <person name="Bassett H."/>
            <person name="Chagne D."/>
            <person name="Mccallum J."/>
            <person name="Dzierzon H."/>
            <person name="Deng C."/>
            <person name="Wang Y.-Y."/>
            <person name="Barron N."/>
            <person name="Manako K."/>
            <person name="Bowen J."/>
            <person name="Foster T."/>
            <person name="Erridge Z."/>
            <person name="Tiffin H."/>
            <person name="Waite C."/>
            <person name="Davies K."/>
            <person name="Grierson E."/>
            <person name="Laing W."/>
            <person name="Kirk R."/>
            <person name="Chen X."/>
            <person name="Wood M."/>
            <person name="Montefiori M."/>
            <person name="Brummell D."/>
            <person name="Schwinn K."/>
            <person name="Catanach A."/>
            <person name="Fullerton C."/>
            <person name="Li D."/>
            <person name="Meiyalaghan S."/>
            <person name="Nieuwenhuizen N."/>
            <person name="Read N."/>
            <person name="Prakash R."/>
            <person name="Hunter D."/>
            <person name="Zhang H."/>
            <person name="Mckenzie M."/>
            <person name="Knabel M."/>
            <person name="Harris A."/>
            <person name="Allan A."/>
            <person name="Chen A."/>
            <person name="Janssen B."/>
            <person name="Plunkett B."/>
            <person name="Dwamena C."/>
            <person name="Voogd C."/>
            <person name="Leif D."/>
            <person name="Lafferty D."/>
            <person name="Souleyre E."/>
            <person name="Varkonyi-Gasic E."/>
            <person name="Gambi F."/>
            <person name="Hanley J."/>
            <person name="Yao J.-L."/>
            <person name="Cheung J."/>
            <person name="David K."/>
            <person name="Warren B."/>
            <person name="Marsh K."/>
            <person name="Snowden K."/>
            <person name="Lin-Wang K."/>
            <person name="Brian L."/>
            <person name="Martinez-Sanchez M."/>
            <person name="Wang M."/>
            <person name="Ileperuma N."/>
            <person name="Macnee N."/>
            <person name="Campin R."/>
            <person name="Mcatee P."/>
            <person name="Drummond R."/>
            <person name="Espley R."/>
            <person name="Ireland H."/>
            <person name="Wu R."/>
            <person name="Atkinson R."/>
            <person name="Karunairetnam S."/>
            <person name="Bulley S."/>
            <person name="Chunkath S."/>
            <person name="Hanley Z."/>
            <person name="Storey R."/>
            <person name="Thrimawithana A."/>
            <person name="Thomson S."/>
            <person name="David C."/>
            <person name="Testolin R."/>
        </authorList>
    </citation>
    <scope>NUCLEOTIDE SEQUENCE [LARGE SCALE GENOMIC DNA]</scope>
    <source>
        <strain evidence="5">cv. Red5</strain>
        <tissue evidence="4">Young leaf</tissue>
    </source>
</reference>
<evidence type="ECO:0000256" key="1">
    <source>
        <dbReference type="ARBA" id="ARBA00009995"/>
    </source>
</evidence>
<dbReference type="EMBL" id="NKQK01000008">
    <property type="protein sequence ID" value="PSS24271.1"/>
    <property type="molecule type" value="Genomic_DNA"/>
</dbReference>
<dbReference type="InParanoid" id="A0A2R6R9P2"/>
<keyword evidence="5" id="KW-1185">Reference proteome</keyword>
<dbReference type="OMA" id="CFGWVPQ"/>
<name>A0A2R6R9P2_ACTCC</name>
<reference evidence="5" key="2">
    <citation type="journal article" date="2018" name="BMC Genomics">
        <title>A manually annotated Actinidia chinensis var. chinensis (kiwifruit) genome highlights the challenges associated with draft genomes and gene prediction in plants.</title>
        <authorList>
            <person name="Pilkington S.M."/>
            <person name="Crowhurst R."/>
            <person name="Hilario E."/>
            <person name="Nardozza S."/>
            <person name="Fraser L."/>
            <person name="Peng Y."/>
            <person name="Gunaseelan K."/>
            <person name="Simpson R."/>
            <person name="Tahir J."/>
            <person name="Deroles S.C."/>
            <person name="Templeton K."/>
            <person name="Luo Z."/>
            <person name="Davy M."/>
            <person name="Cheng C."/>
            <person name="McNeilage M."/>
            <person name="Scaglione D."/>
            <person name="Liu Y."/>
            <person name="Zhang Q."/>
            <person name="Datson P."/>
            <person name="De Silva N."/>
            <person name="Gardiner S.E."/>
            <person name="Bassett H."/>
            <person name="Chagne D."/>
            <person name="McCallum J."/>
            <person name="Dzierzon H."/>
            <person name="Deng C."/>
            <person name="Wang Y.Y."/>
            <person name="Barron L."/>
            <person name="Manako K."/>
            <person name="Bowen J."/>
            <person name="Foster T.M."/>
            <person name="Erridge Z.A."/>
            <person name="Tiffin H."/>
            <person name="Waite C.N."/>
            <person name="Davies K.M."/>
            <person name="Grierson E.P."/>
            <person name="Laing W.A."/>
            <person name="Kirk R."/>
            <person name="Chen X."/>
            <person name="Wood M."/>
            <person name="Montefiori M."/>
            <person name="Brummell D.A."/>
            <person name="Schwinn K.E."/>
            <person name="Catanach A."/>
            <person name="Fullerton C."/>
            <person name="Li D."/>
            <person name="Meiyalaghan S."/>
            <person name="Nieuwenhuizen N."/>
            <person name="Read N."/>
            <person name="Prakash R."/>
            <person name="Hunter D."/>
            <person name="Zhang H."/>
            <person name="McKenzie M."/>
            <person name="Knabel M."/>
            <person name="Harris A."/>
            <person name="Allan A.C."/>
            <person name="Gleave A."/>
            <person name="Chen A."/>
            <person name="Janssen B.J."/>
            <person name="Plunkett B."/>
            <person name="Ampomah-Dwamena C."/>
            <person name="Voogd C."/>
            <person name="Leif D."/>
            <person name="Lafferty D."/>
            <person name="Souleyre E.J.F."/>
            <person name="Varkonyi-Gasic E."/>
            <person name="Gambi F."/>
            <person name="Hanley J."/>
            <person name="Yao J.L."/>
            <person name="Cheung J."/>
            <person name="David K.M."/>
            <person name="Warren B."/>
            <person name="Marsh K."/>
            <person name="Snowden K.C."/>
            <person name="Lin-Wang K."/>
            <person name="Brian L."/>
            <person name="Martinez-Sanchez M."/>
            <person name="Wang M."/>
            <person name="Ileperuma N."/>
            <person name="Macnee N."/>
            <person name="Campin R."/>
            <person name="McAtee P."/>
            <person name="Drummond R.S.M."/>
            <person name="Espley R.V."/>
            <person name="Ireland H.S."/>
            <person name="Wu R."/>
            <person name="Atkinson R.G."/>
            <person name="Karunairetnam S."/>
            <person name="Bulley S."/>
            <person name="Chunkath S."/>
            <person name="Hanley Z."/>
            <person name="Storey R."/>
            <person name="Thrimawithana A.H."/>
            <person name="Thomson S."/>
            <person name="David C."/>
            <person name="Testolin R."/>
            <person name="Huang H."/>
            <person name="Hellens R.P."/>
            <person name="Schaffer R.J."/>
        </authorList>
    </citation>
    <scope>NUCLEOTIDE SEQUENCE [LARGE SCALE GENOMIC DNA]</scope>
    <source>
        <strain evidence="5">cv. Red5</strain>
    </source>
</reference>
<comment type="similarity">
    <text evidence="1">Belongs to the UDP-glycosyltransferase family.</text>
</comment>
<evidence type="ECO:0000313" key="5">
    <source>
        <dbReference type="Proteomes" id="UP000241394"/>
    </source>
</evidence>
<dbReference type="STRING" id="1590841.A0A2R6R9P2"/>
<evidence type="ECO:0000256" key="3">
    <source>
        <dbReference type="ARBA" id="ARBA00023241"/>
    </source>
</evidence>
<dbReference type="FunFam" id="3.40.50.2000:FF:000037">
    <property type="entry name" value="Glycosyltransferase"/>
    <property type="match status" value="1"/>
</dbReference>
<dbReference type="InterPro" id="IPR050481">
    <property type="entry name" value="UDP-glycosyltransf_plant"/>
</dbReference>
<dbReference type="Pfam" id="PF00201">
    <property type="entry name" value="UDPGT"/>
    <property type="match status" value="1"/>
</dbReference>
<dbReference type="PANTHER" id="PTHR48049:SF57">
    <property type="entry name" value="UDP-GLYCOSYLTRANSFERASE 91C1-LIKE"/>
    <property type="match status" value="1"/>
</dbReference>
<dbReference type="OrthoDB" id="5835829at2759"/>
<organism evidence="4 5">
    <name type="scientific">Actinidia chinensis var. chinensis</name>
    <name type="common">Chinese soft-hair kiwi</name>
    <dbReference type="NCBI Taxonomy" id="1590841"/>
    <lineage>
        <taxon>Eukaryota</taxon>
        <taxon>Viridiplantae</taxon>
        <taxon>Streptophyta</taxon>
        <taxon>Embryophyta</taxon>
        <taxon>Tracheophyta</taxon>
        <taxon>Spermatophyta</taxon>
        <taxon>Magnoliopsida</taxon>
        <taxon>eudicotyledons</taxon>
        <taxon>Gunneridae</taxon>
        <taxon>Pentapetalae</taxon>
        <taxon>asterids</taxon>
        <taxon>Ericales</taxon>
        <taxon>Actinidiaceae</taxon>
        <taxon>Actinidia</taxon>
    </lineage>
</organism>
<dbReference type="CDD" id="cd03784">
    <property type="entry name" value="GT1_Gtf-like"/>
    <property type="match status" value="1"/>
</dbReference>
<keyword evidence="2 4" id="KW-0808">Transferase</keyword>
<dbReference type="GO" id="GO:0009813">
    <property type="term" value="P:flavonoid biosynthetic process"/>
    <property type="evidence" value="ECO:0007669"/>
    <property type="project" value="UniProtKB-KW"/>
</dbReference>
<dbReference type="SUPFAM" id="SSF53756">
    <property type="entry name" value="UDP-Glycosyltransferase/glycogen phosphorylase"/>
    <property type="match status" value="1"/>
</dbReference>
<gene>
    <name evidence="4" type="ORF">CEY00_Acc09154</name>
</gene>
<dbReference type="InterPro" id="IPR002213">
    <property type="entry name" value="UDP_glucos_trans"/>
</dbReference>
<dbReference type="AlphaFoldDB" id="A0A2R6R9P2"/>
<keyword evidence="3" id="KW-0284">Flavonoid biosynthesis</keyword>
<protein>
    <submittedName>
        <fullName evidence="4">UDP-rhamnose:rhamnosyltransferase</fullName>
    </submittedName>
</protein>
<dbReference type="PANTHER" id="PTHR48049">
    <property type="entry name" value="GLYCOSYLTRANSFERASE"/>
    <property type="match status" value="1"/>
</dbReference>
<dbReference type="GO" id="GO:0035251">
    <property type="term" value="F:UDP-glucosyltransferase activity"/>
    <property type="evidence" value="ECO:0007669"/>
    <property type="project" value="InterPro"/>
</dbReference>
<accession>A0A2R6R9P2</accession>
<proteinExistence type="inferred from homology"/>
<dbReference type="Gramene" id="PSS24271">
    <property type="protein sequence ID" value="PSS24271"/>
    <property type="gene ID" value="CEY00_Acc09154"/>
</dbReference>